<dbReference type="Proteomes" id="UP000499080">
    <property type="component" value="Unassembled WGS sequence"/>
</dbReference>
<evidence type="ECO:0000259" key="1">
    <source>
        <dbReference type="PROSITE" id="PS51144"/>
    </source>
</evidence>
<evidence type="ECO:0000313" key="2">
    <source>
        <dbReference type="EMBL" id="GBN76552.1"/>
    </source>
</evidence>
<dbReference type="Gene3D" id="3.10.200.10">
    <property type="entry name" value="Alpha carbonic anhydrase"/>
    <property type="match status" value="1"/>
</dbReference>
<protein>
    <recommendedName>
        <fullName evidence="1">Alpha-carbonic anhydrase domain-containing protein</fullName>
    </recommendedName>
</protein>
<dbReference type="InterPro" id="IPR001148">
    <property type="entry name" value="CA_dom"/>
</dbReference>
<proteinExistence type="predicted"/>
<accession>A0A4Y2RN31</accession>
<organism evidence="4 6">
    <name type="scientific">Araneus ventricosus</name>
    <name type="common">Orbweaver spider</name>
    <name type="synonym">Epeira ventricosa</name>
    <dbReference type="NCBI Taxonomy" id="182803"/>
    <lineage>
        <taxon>Eukaryota</taxon>
        <taxon>Metazoa</taxon>
        <taxon>Ecdysozoa</taxon>
        <taxon>Arthropoda</taxon>
        <taxon>Chelicerata</taxon>
        <taxon>Arachnida</taxon>
        <taxon>Araneae</taxon>
        <taxon>Araneomorphae</taxon>
        <taxon>Entelegynae</taxon>
        <taxon>Araneoidea</taxon>
        <taxon>Araneidae</taxon>
        <taxon>Araneus</taxon>
    </lineage>
</organism>
<dbReference type="Pfam" id="PF00194">
    <property type="entry name" value="Carb_anhydrase"/>
    <property type="match status" value="1"/>
</dbReference>
<reference evidence="4 6" key="1">
    <citation type="journal article" date="2019" name="Sci. Rep.">
        <title>Orb-weaving spider Araneus ventricosus genome elucidates the spidroin gene catalogue.</title>
        <authorList>
            <person name="Kono N."/>
            <person name="Nakamura H."/>
            <person name="Ohtoshi R."/>
            <person name="Moran D.A.P."/>
            <person name="Shinohara A."/>
            <person name="Yoshida Y."/>
            <person name="Fujiwara M."/>
            <person name="Mori M."/>
            <person name="Tomita M."/>
            <person name="Arakawa K."/>
        </authorList>
    </citation>
    <scope>NUCLEOTIDE SEQUENCE [LARGE SCALE GENOMIC DNA]</scope>
</reference>
<evidence type="ECO:0000313" key="5">
    <source>
        <dbReference type="EMBL" id="GBN76812.1"/>
    </source>
</evidence>
<evidence type="ECO:0000313" key="4">
    <source>
        <dbReference type="EMBL" id="GBN76810.1"/>
    </source>
</evidence>
<feature type="domain" description="Alpha-carbonic anhydrase" evidence="1">
    <location>
        <begin position="1"/>
        <end position="97"/>
    </location>
</feature>
<dbReference type="OrthoDB" id="6433647at2759"/>
<evidence type="ECO:0000313" key="6">
    <source>
        <dbReference type="Proteomes" id="UP000499080"/>
    </source>
</evidence>
<sequence>MNINMNSIVSVFFQQVNGVIQNTGHGVVFRVDTGQHSPVVNISGGPLSYSYRVQEIHLHFGRTDGQGSEHRVGSHAFPAEVDLFQNFKVEHKYAYVM</sequence>
<name>A0A4Y2RN31_ARAVE</name>
<keyword evidence="6" id="KW-1185">Reference proteome</keyword>
<dbReference type="SUPFAM" id="SSF51069">
    <property type="entry name" value="Carbonic anhydrase"/>
    <property type="match status" value="1"/>
</dbReference>
<evidence type="ECO:0000313" key="3">
    <source>
        <dbReference type="EMBL" id="GBN76554.1"/>
    </source>
</evidence>
<dbReference type="PROSITE" id="PS51144">
    <property type="entry name" value="ALPHA_CA_2"/>
    <property type="match status" value="1"/>
</dbReference>
<dbReference type="EMBL" id="BGPR01017573">
    <property type="protein sequence ID" value="GBN76554.1"/>
    <property type="molecule type" value="Genomic_DNA"/>
</dbReference>
<dbReference type="EMBL" id="BGPR01017572">
    <property type="protein sequence ID" value="GBN76552.1"/>
    <property type="molecule type" value="Genomic_DNA"/>
</dbReference>
<gene>
    <name evidence="2" type="ORF">AVEN_103374_1</name>
    <name evidence="5" type="ORF">AVEN_119808_1</name>
    <name evidence="3" type="ORF">AVEN_64396_1</name>
    <name evidence="4" type="ORF">AVEN_75208_1</name>
</gene>
<dbReference type="AlphaFoldDB" id="A0A4Y2RN31"/>
<dbReference type="EMBL" id="BGPR01017649">
    <property type="protein sequence ID" value="GBN76810.1"/>
    <property type="molecule type" value="Genomic_DNA"/>
</dbReference>
<comment type="caution">
    <text evidence="4">The sequence shown here is derived from an EMBL/GenBank/DDBJ whole genome shotgun (WGS) entry which is preliminary data.</text>
</comment>
<dbReference type="InterPro" id="IPR036398">
    <property type="entry name" value="CA_dom_sf"/>
</dbReference>
<dbReference type="EMBL" id="BGPR01017650">
    <property type="protein sequence ID" value="GBN76812.1"/>
    <property type="molecule type" value="Genomic_DNA"/>
</dbReference>